<evidence type="ECO:0000313" key="2">
    <source>
        <dbReference type="EMBL" id="KIC06224.1"/>
    </source>
</evidence>
<proteinExistence type="predicted"/>
<keyword evidence="1" id="KW-1133">Transmembrane helix</keyword>
<organism evidence="2 3">
    <name type="scientific">Morococcus cerebrosus</name>
    <dbReference type="NCBI Taxonomy" id="1056807"/>
    <lineage>
        <taxon>Bacteria</taxon>
        <taxon>Pseudomonadati</taxon>
        <taxon>Pseudomonadota</taxon>
        <taxon>Betaproteobacteria</taxon>
        <taxon>Neisseriales</taxon>
        <taxon>Neisseriaceae</taxon>
        <taxon>Morococcus</taxon>
    </lineage>
</organism>
<dbReference type="AlphaFoldDB" id="A0A0C1E3B2"/>
<evidence type="ECO:0000256" key="1">
    <source>
        <dbReference type="SAM" id="Phobius"/>
    </source>
</evidence>
<evidence type="ECO:0000313" key="3">
    <source>
        <dbReference type="Proteomes" id="UP000031390"/>
    </source>
</evidence>
<accession>A0A0C1E3B2</accession>
<dbReference type="EMBL" id="JUFZ01000112">
    <property type="protein sequence ID" value="KIC06224.1"/>
    <property type="molecule type" value="Genomic_DNA"/>
</dbReference>
<gene>
    <name evidence="2" type="ORF">MCC93_23150</name>
</gene>
<reference evidence="2 3" key="1">
    <citation type="submission" date="2014-12" db="EMBL/GenBank/DDBJ databases">
        <title>Genome sequence of Morococcus cerebrosus.</title>
        <authorList>
            <person name="Shin S.-K."/>
            <person name="Yi H."/>
        </authorList>
    </citation>
    <scope>NUCLEOTIDE SEQUENCE [LARGE SCALE GENOMIC DNA]</scope>
    <source>
        <strain evidence="2 3">CIP 81.93</strain>
    </source>
</reference>
<sequence>MRQYFLFEIGQHHLFSSVLFCLNIMLSADFTVFYSKTKYCGGK</sequence>
<keyword evidence="1" id="KW-0472">Membrane</keyword>
<name>A0A0C1E3B2_9NEIS</name>
<dbReference type="Proteomes" id="UP000031390">
    <property type="component" value="Unassembled WGS sequence"/>
</dbReference>
<keyword evidence="1" id="KW-0812">Transmembrane</keyword>
<protein>
    <submittedName>
        <fullName evidence="2">Uncharacterized protein</fullName>
    </submittedName>
</protein>
<comment type="caution">
    <text evidence="2">The sequence shown here is derived from an EMBL/GenBank/DDBJ whole genome shotgun (WGS) entry which is preliminary data.</text>
</comment>
<feature type="transmembrane region" description="Helical" evidence="1">
    <location>
        <begin position="12"/>
        <end position="34"/>
    </location>
</feature>